<dbReference type="SUPFAM" id="SSF51445">
    <property type="entry name" value="(Trans)glycosidases"/>
    <property type="match status" value="1"/>
</dbReference>
<name>A0A1F5S2C9_9BACT</name>
<evidence type="ECO:0000256" key="2">
    <source>
        <dbReference type="ARBA" id="ARBA00022801"/>
    </source>
</evidence>
<protein>
    <recommendedName>
        <fullName evidence="7">Beta-glucosidase</fullName>
    </recommendedName>
</protein>
<dbReference type="InterPro" id="IPR017853">
    <property type="entry name" value="GH"/>
</dbReference>
<accession>A0A1F5S2C9</accession>
<dbReference type="PRINTS" id="PR00131">
    <property type="entry name" value="GLHYDRLASE1"/>
</dbReference>
<dbReference type="GO" id="GO:0008422">
    <property type="term" value="F:beta-glucosidase activity"/>
    <property type="evidence" value="ECO:0007669"/>
    <property type="project" value="TreeGrafter"/>
</dbReference>
<dbReference type="EMBL" id="MFGA01000020">
    <property type="protein sequence ID" value="OGF20722.1"/>
    <property type="molecule type" value="Genomic_DNA"/>
</dbReference>
<comment type="similarity">
    <text evidence="1 4">Belongs to the glycosyl hydrolase 1 family.</text>
</comment>
<dbReference type="GO" id="GO:0005975">
    <property type="term" value="P:carbohydrate metabolic process"/>
    <property type="evidence" value="ECO:0007669"/>
    <property type="project" value="InterPro"/>
</dbReference>
<dbReference type="PANTHER" id="PTHR10353">
    <property type="entry name" value="GLYCOSYL HYDROLASE"/>
    <property type="match status" value="1"/>
</dbReference>
<dbReference type="AlphaFoldDB" id="A0A1F5S2C9"/>
<keyword evidence="2" id="KW-0378">Hydrolase</keyword>
<evidence type="ECO:0000256" key="1">
    <source>
        <dbReference type="ARBA" id="ARBA00010838"/>
    </source>
</evidence>
<evidence type="ECO:0008006" key="7">
    <source>
        <dbReference type="Google" id="ProtNLM"/>
    </source>
</evidence>
<organism evidence="5 6">
    <name type="scientific">Candidatus Falkowbacteria bacterium RIFOXYA2_FULL_38_12</name>
    <dbReference type="NCBI Taxonomy" id="1797993"/>
    <lineage>
        <taxon>Bacteria</taxon>
        <taxon>Candidatus Falkowiibacteriota</taxon>
    </lineage>
</organism>
<dbReference type="InterPro" id="IPR001360">
    <property type="entry name" value="Glyco_hydro_1"/>
</dbReference>
<gene>
    <name evidence="5" type="ORF">A2257_03025</name>
</gene>
<comment type="caution">
    <text evidence="5">The sequence shown here is derived from an EMBL/GenBank/DDBJ whole genome shotgun (WGS) entry which is preliminary data.</text>
</comment>
<evidence type="ECO:0000313" key="5">
    <source>
        <dbReference type="EMBL" id="OGF20722.1"/>
    </source>
</evidence>
<reference evidence="5 6" key="1">
    <citation type="journal article" date="2016" name="Nat. Commun.">
        <title>Thousands of microbial genomes shed light on interconnected biogeochemical processes in an aquifer system.</title>
        <authorList>
            <person name="Anantharaman K."/>
            <person name="Brown C.T."/>
            <person name="Hug L.A."/>
            <person name="Sharon I."/>
            <person name="Castelle C.J."/>
            <person name="Probst A.J."/>
            <person name="Thomas B.C."/>
            <person name="Singh A."/>
            <person name="Wilkins M.J."/>
            <person name="Karaoz U."/>
            <person name="Brodie E.L."/>
            <person name="Williams K.H."/>
            <person name="Hubbard S.S."/>
            <person name="Banfield J.F."/>
        </authorList>
    </citation>
    <scope>NUCLEOTIDE SEQUENCE [LARGE SCALE GENOMIC DNA]</scope>
</reference>
<proteinExistence type="inferred from homology"/>
<evidence type="ECO:0000313" key="6">
    <source>
        <dbReference type="Proteomes" id="UP000177407"/>
    </source>
</evidence>
<dbReference type="Pfam" id="PF00232">
    <property type="entry name" value="Glyco_hydro_1"/>
    <property type="match status" value="1"/>
</dbReference>
<evidence type="ECO:0000256" key="4">
    <source>
        <dbReference type="RuleBase" id="RU003690"/>
    </source>
</evidence>
<dbReference type="PANTHER" id="PTHR10353:SF209">
    <property type="entry name" value="GALACTOLIPID GALACTOSYLTRANSFERASE SFR2, CHLOROPLASTIC"/>
    <property type="match status" value="1"/>
</dbReference>
<dbReference type="Gene3D" id="3.20.20.80">
    <property type="entry name" value="Glycosidases"/>
    <property type="match status" value="1"/>
</dbReference>
<sequence>MQERVSYFFPKNFYWGCASSSHQIEGNTYNDWSEWEKSEERVGELKRQNKDPREYISGSAANSFILNNQDIACLKELNVNAYRFSIEWSRIEPEQGSFDYEALKNYQNFILKLKANNIEPFVTLWHWPIPIWVRDLGGWQSKKILPFFDRYVKIVAEFLDKNVDYWVTLNEPTVYASNSYLTGQWPPQKKSLFLSLKVIKNLIRAHKSAYAVLKNIDTNNQIGIASHNINFDPAGKKVFNKVVAGLANYFWNEYFLNKISGEQDFVGLNYYFHNLINYGFGKNENKLISDMGWELYPEGVKHVIKGLDKYKKPIYILEHGLADKDDKHRAWYLKESLKNIHEAIASGSDVRDYFHWSLLDNFEWADGFFPRFGLYEVNYKTFERTPRSAVKTYSEICRENGFKNDN</sequence>
<dbReference type="Proteomes" id="UP000177407">
    <property type="component" value="Unassembled WGS sequence"/>
</dbReference>
<keyword evidence="3" id="KW-0326">Glycosidase</keyword>
<evidence type="ECO:0000256" key="3">
    <source>
        <dbReference type="ARBA" id="ARBA00023295"/>
    </source>
</evidence>